<protein>
    <submittedName>
        <fullName evidence="12">ATP-binding cassette, subfamily B, MsbA</fullName>
    </submittedName>
</protein>
<dbReference type="Gene3D" id="1.20.1560.10">
    <property type="entry name" value="ABC transporter type 1, transmembrane domain"/>
    <property type="match status" value="1"/>
</dbReference>
<dbReference type="InterPro" id="IPR027417">
    <property type="entry name" value="P-loop_NTPase"/>
</dbReference>
<dbReference type="PROSITE" id="PS00211">
    <property type="entry name" value="ABC_TRANSPORTER_1"/>
    <property type="match status" value="1"/>
</dbReference>
<keyword evidence="13" id="KW-1185">Reference proteome</keyword>
<evidence type="ECO:0000256" key="2">
    <source>
        <dbReference type="ARBA" id="ARBA00022448"/>
    </source>
</evidence>
<dbReference type="Gene3D" id="3.40.50.300">
    <property type="entry name" value="P-loop containing nucleotide triphosphate hydrolases"/>
    <property type="match status" value="1"/>
</dbReference>
<dbReference type="PANTHER" id="PTHR43394">
    <property type="entry name" value="ATP-DEPENDENT PERMEASE MDL1, MITOCHONDRIAL"/>
    <property type="match status" value="1"/>
</dbReference>
<dbReference type="RefSeq" id="WP_090608364.1">
    <property type="nucleotide sequence ID" value="NZ_FNZR01000010.1"/>
</dbReference>
<keyword evidence="3" id="KW-1003">Cell membrane</keyword>
<feature type="transmembrane region" description="Helical" evidence="9">
    <location>
        <begin position="278"/>
        <end position="309"/>
    </location>
</feature>
<evidence type="ECO:0000256" key="1">
    <source>
        <dbReference type="ARBA" id="ARBA00004651"/>
    </source>
</evidence>
<organism evidence="12 13">
    <name type="scientific">Parapedobacter koreensis</name>
    <dbReference type="NCBI Taxonomy" id="332977"/>
    <lineage>
        <taxon>Bacteria</taxon>
        <taxon>Pseudomonadati</taxon>
        <taxon>Bacteroidota</taxon>
        <taxon>Sphingobacteriia</taxon>
        <taxon>Sphingobacteriales</taxon>
        <taxon>Sphingobacteriaceae</taxon>
        <taxon>Parapedobacter</taxon>
    </lineage>
</organism>
<dbReference type="InterPro" id="IPR011527">
    <property type="entry name" value="ABC1_TM_dom"/>
</dbReference>
<evidence type="ECO:0000256" key="7">
    <source>
        <dbReference type="ARBA" id="ARBA00022989"/>
    </source>
</evidence>
<feature type="transmembrane region" description="Helical" evidence="9">
    <location>
        <begin position="187"/>
        <end position="205"/>
    </location>
</feature>
<feature type="transmembrane region" description="Helical" evidence="9">
    <location>
        <begin position="27"/>
        <end position="51"/>
    </location>
</feature>
<dbReference type="InterPro" id="IPR003593">
    <property type="entry name" value="AAA+_ATPase"/>
</dbReference>
<dbReference type="Pfam" id="PF00005">
    <property type="entry name" value="ABC_tran"/>
    <property type="match status" value="1"/>
</dbReference>
<evidence type="ECO:0000256" key="4">
    <source>
        <dbReference type="ARBA" id="ARBA00022692"/>
    </source>
</evidence>
<evidence type="ECO:0000313" key="12">
    <source>
        <dbReference type="EMBL" id="SEL80248.1"/>
    </source>
</evidence>
<sequence>MSKYAKDLIRKYFTYFVFFYIHLRHRIFIALSLSLFVGILDGFGLAMFFPLLEMIGGDKEISGEGLGGLNFLISSINAVGISLTLYSVLIIIAFLFTLKGIAKFCEQYYSVITQQYFIKKLRYESINKLSNLKYKSFVTSDVGRIQNTLSGEVGRVSQAYRNYFLAVQSGVMVSVYAVLALLTDPQFAVLVLIGGGLSNLVYNNIYKRTKATSKNITKGGHIFQGLLIQQIAFFKYLKATGYIRRYANKLKDAIDYIEQNTKRIGFYNAILAATREPLVIIVVVLVIIIQVTFFSENIGAIILSLMFFYRSLNALMQLQNYWNSFLNMSGSLTNTTAFMKELAAQQERTTGAPFDRLKSAITLSGVQFSYNETPILSNIDITISKNSTVAFVGESGSGKTTLVNILAGLMPIEKGNMLVDGVPLNTLNKDTYHERVGYITQEPVIFSDTIYNNVTFWADDTLQNRARFWEALEKSAIADFVRRLPQQENAPLGNNGILVSGGQKQRLSIARELYKEVDILIMDEATSALDSETERAIQENIEALKGKYTILIVAHRLSTIRNVDLIVLLQNGKIQGIGDYEALIDSSPAFKKMVALQEI</sequence>
<dbReference type="PROSITE" id="PS50893">
    <property type="entry name" value="ABC_TRANSPORTER_2"/>
    <property type="match status" value="1"/>
</dbReference>
<dbReference type="GO" id="GO:0015421">
    <property type="term" value="F:ABC-type oligopeptide transporter activity"/>
    <property type="evidence" value="ECO:0007669"/>
    <property type="project" value="TreeGrafter"/>
</dbReference>
<keyword evidence="2" id="KW-0813">Transport</keyword>
<accession>A0A1H7T680</accession>
<dbReference type="SMART" id="SM00382">
    <property type="entry name" value="AAA"/>
    <property type="match status" value="1"/>
</dbReference>
<keyword evidence="7 9" id="KW-1133">Transmembrane helix</keyword>
<evidence type="ECO:0000256" key="6">
    <source>
        <dbReference type="ARBA" id="ARBA00022840"/>
    </source>
</evidence>
<dbReference type="Pfam" id="PF00664">
    <property type="entry name" value="ABC_membrane"/>
    <property type="match status" value="1"/>
</dbReference>
<comment type="subcellular location">
    <subcellularLocation>
        <location evidence="1">Cell membrane</location>
        <topology evidence="1">Multi-pass membrane protein</topology>
    </subcellularLocation>
</comment>
<evidence type="ECO:0000259" key="11">
    <source>
        <dbReference type="PROSITE" id="PS50929"/>
    </source>
</evidence>
<dbReference type="OrthoDB" id="9760358at2"/>
<dbReference type="FunFam" id="3.40.50.300:FF:000854">
    <property type="entry name" value="Multidrug ABC transporter ATP-binding protein"/>
    <property type="match status" value="1"/>
</dbReference>
<dbReference type="EMBL" id="FNZR01000010">
    <property type="protein sequence ID" value="SEL80248.1"/>
    <property type="molecule type" value="Genomic_DNA"/>
</dbReference>
<feature type="domain" description="ABC transporter" evidence="10">
    <location>
        <begin position="361"/>
        <end position="596"/>
    </location>
</feature>
<keyword evidence="8 9" id="KW-0472">Membrane</keyword>
<evidence type="ECO:0000259" key="10">
    <source>
        <dbReference type="PROSITE" id="PS50893"/>
    </source>
</evidence>
<dbReference type="GO" id="GO:0016887">
    <property type="term" value="F:ATP hydrolysis activity"/>
    <property type="evidence" value="ECO:0007669"/>
    <property type="project" value="InterPro"/>
</dbReference>
<dbReference type="SUPFAM" id="SSF52540">
    <property type="entry name" value="P-loop containing nucleoside triphosphate hydrolases"/>
    <property type="match status" value="1"/>
</dbReference>
<dbReference type="InterPro" id="IPR003439">
    <property type="entry name" value="ABC_transporter-like_ATP-bd"/>
</dbReference>
<dbReference type="InterPro" id="IPR036640">
    <property type="entry name" value="ABC1_TM_sf"/>
</dbReference>
<dbReference type="InterPro" id="IPR039421">
    <property type="entry name" value="Type_1_exporter"/>
</dbReference>
<evidence type="ECO:0000313" key="13">
    <source>
        <dbReference type="Proteomes" id="UP000198916"/>
    </source>
</evidence>
<dbReference type="PROSITE" id="PS50929">
    <property type="entry name" value="ABC_TM1F"/>
    <property type="match status" value="1"/>
</dbReference>
<keyword evidence="4 9" id="KW-0812">Transmembrane</keyword>
<dbReference type="InterPro" id="IPR017871">
    <property type="entry name" value="ABC_transporter-like_CS"/>
</dbReference>
<evidence type="ECO:0000256" key="5">
    <source>
        <dbReference type="ARBA" id="ARBA00022741"/>
    </source>
</evidence>
<feature type="transmembrane region" description="Helical" evidence="9">
    <location>
        <begin position="71"/>
        <end position="98"/>
    </location>
</feature>
<evidence type="ECO:0000256" key="3">
    <source>
        <dbReference type="ARBA" id="ARBA00022475"/>
    </source>
</evidence>
<feature type="domain" description="ABC transmembrane type-1" evidence="11">
    <location>
        <begin position="28"/>
        <end position="327"/>
    </location>
</feature>
<evidence type="ECO:0000256" key="8">
    <source>
        <dbReference type="ARBA" id="ARBA00023136"/>
    </source>
</evidence>
<gene>
    <name evidence="12" type="ORF">SAMN05421740_110111</name>
</gene>
<evidence type="ECO:0000256" key="9">
    <source>
        <dbReference type="SAM" id="Phobius"/>
    </source>
</evidence>
<reference evidence="13" key="1">
    <citation type="submission" date="2016-10" db="EMBL/GenBank/DDBJ databases">
        <authorList>
            <person name="Varghese N."/>
            <person name="Submissions S."/>
        </authorList>
    </citation>
    <scope>NUCLEOTIDE SEQUENCE [LARGE SCALE GENOMIC DNA]</scope>
    <source>
        <strain evidence="13">Jip14</strain>
    </source>
</reference>
<dbReference type="STRING" id="332977.SAMN05421740_110111"/>
<dbReference type="PANTHER" id="PTHR43394:SF1">
    <property type="entry name" value="ATP-BINDING CASSETTE SUB-FAMILY B MEMBER 10, MITOCHONDRIAL"/>
    <property type="match status" value="1"/>
</dbReference>
<keyword evidence="5" id="KW-0547">Nucleotide-binding</keyword>
<name>A0A1H7T680_9SPHI</name>
<dbReference type="SUPFAM" id="SSF90123">
    <property type="entry name" value="ABC transporter transmembrane region"/>
    <property type="match status" value="1"/>
</dbReference>
<feature type="transmembrane region" description="Helical" evidence="9">
    <location>
        <begin position="163"/>
        <end position="181"/>
    </location>
</feature>
<proteinExistence type="predicted"/>
<keyword evidence="6 12" id="KW-0067">ATP-binding</keyword>
<dbReference type="GO" id="GO:0005524">
    <property type="term" value="F:ATP binding"/>
    <property type="evidence" value="ECO:0007669"/>
    <property type="project" value="UniProtKB-KW"/>
</dbReference>
<dbReference type="GO" id="GO:0005886">
    <property type="term" value="C:plasma membrane"/>
    <property type="evidence" value="ECO:0007669"/>
    <property type="project" value="UniProtKB-SubCell"/>
</dbReference>
<dbReference type="AlphaFoldDB" id="A0A1H7T680"/>
<dbReference type="Proteomes" id="UP000198916">
    <property type="component" value="Unassembled WGS sequence"/>
</dbReference>